<dbReference type="InterPro" id="IPR015795">
    <property type="entry name" value="Pyrv_Knase_C"/>
</dbReference>
<dbReference type="Gene3D" id="3.40.1380.20">
    <property type="entry name" value="Pyruvate kinase, C-terminal domain"/>
    <property type="match status" value="1"/>
</dbReference>
<keyword evidence="19" id="KW-1185">Reference proteome</keyword>
<dbReference type="InterPro" id="IPR018209">
    <property type="entry name" value="Pyrv_Knase_AS"/>
</dbReference>
<dbReference type="SUPFAM" id="SSF52935">
    <property type="entry name" value="PK C-terminal domain-like"/>
    <property type="match status" value="1"/>
</dbReference>
<protein>
    <recommendedName>
        <fullName evidence="5 15">Pyruvate kinase</fullName>
        <ecNumber evidence="5 15">2.7.1.40</ecNumber>
    </recommendedName>
</protein>
<evidence type="ECO:0000256" key="5">
    <source>
        <dbReference type="ARBA" id="ARBA00012142"/>
    </source>
</evidence>
<dbReference type="SUPFAM" id="SSF50800">
    <property type="entry name" value="PK beta-barrel domain-like"/>
    <property type="match status" value="1"/>
</dbReference>
<evidence type="ECO:0000256" key="13">
    <source>
        <dbReference type="ARBA" id="ARBA00023317"/>
    </source>
</evidence>
<dbReference type="FunFam" id="2.40.33.10:FF:000001">
    <property type="entry name" value="Pyruvate kinase"/>
    <property type="match status" value="1"/>
</dbReference>
<evidence type="ECO:0000259" key="16">
    <source>
        <dbReference type="Pfam" id="PF00224"/>
    </source>
</evidence>
<dbReference type="PANTHER" id="PTHR11817">
    <property type="entry name" value="PYRUVATE KINASE"/>
    <property type="match status" value="1"/>
</dbReference>
<evidence type="ECO:0000256" key="2">
    <source>
        <dbReference type="ARBA" id="ARBA00001958"/>
    </source>
</evidence>
<evidence type="ECO:0000256" key="12">
    <source>
        <dbReference type="ARBA" id="ARBA00023152"/>
    </source>
</evidence>
<dbReference type="SUPFAM" id="SSF51621">
    <property type="entry name" value="Phosphoenolpyruvate/pyruvate domain"/>
    <property type="match status" value="1"/>
</dbReference>
<comment type="caution">
    <text evidence="18">The sequence shown here is derived from an EMBL/GenBank/DDBJ whole genome shotgun (WGS) entry which is preliminary data.</text>
</comment>
<comment type="cofactor">
    <cofactor evidence="1">
        <name>Mg(2+)</name>
        <dbReference type="ChEBI" id="CHEBI:18420"/>
    </cofactor>
</comment>
<dbReference type="NCBIfam" id="NF004491">
    <property type="entry name" value="PRK05826.1"/>
    <property type="match status" value="1"/>
</dbReference>
<dbReference type="GeneID" id="27725165"/>
<dbReference type="UniPathway" id="UPA00109">
    <property type="reaction ID" value="UER00188"/>
</dbReference>
<evidence type="ECO:0000313" key="18">
    <source>
        <dbReference type="EMBL" id="KEZ42239.1"/>
    </source>
</evidence>
<evidence type="ECO:0000256" key="7">
    <source>
        <dbReference type="ARBA" id="ARBA00022723"/>
    </source>
</evidence>
<evidence type="ECO:0000256" key="8">
    <source>
        <dbReference type="ARBA" id="ARBA00022741"/>
    </source>
</evidence>
<dbReference type="FunFam" id="3.20.20.60:FF:000001">
    <property type="entry name" value="Pyruvate kinase"/>
    <property type="match status" value="1"/>
</dbReference>
<dbReference type="PRINTS" id="PR01050">
    <property type="entry name" value="PYRUVTKNASE"/>
</dbReference>
<keyword evidence="9 15" id="KW-0418">Kinase</keyword>
<dbReference type="RefSeq" id="XP_016642038.1">
    <property type="nucleotide sequence ID" value="XM_016788281.1"/>
</dbReference>
<dbReference type="OMA" id="RVAHGMK"/>
<organism evidence="18 19">
    <name type="scientific">Pseudallescheria apiosperma</name>
    <name type="common">Scedosporium apiospermum</name>
    <dbReference type="NCBI Taxonomy" id="563466"/>
    <lineage>
        <taxon>Eukaryota</taxon>
        <taxon>Fungi</taxon>
        <taxon>Dikarya</taxon>
        <taxon>Ascomycota</taxon>
        <taxon>Pezizomycotina</taxon>
        <taxon>Sordariomycetes</taxon>
        <taxon>Hypocreomycetidae</taxon>
        <taxon>Microascales</taxon>
        <taxon>Microascaceae</taxon>
        <taxon>Scedosporium</taxon>
    </lineage>
</organism>
<dbReference type="AlphaFoldDB" id="A0A084G4H7"/>
<dbReference type="Pfam" id="PF00224">
    <property type="entry name" value="PK"/>
    <property type="match status" value="1"/>
</dbReference>
<accession>A0A084G4H7</accession>
<name>A0A084G4H7_PSEDA</name>
<dbReference type="KEGG" id="sapo:SAPIO_CDS6093"/>
<evidence type="ECO:0000256" key="4">
    <source>
        <dbReference type="ARBA" id="ARBA00008663"/>
    </source>
</evidence>
<dbReference type="InterPro" id="IPR015793">
    <property type="entry name" value="Pyrv_Knase_brl"/>
</dbReference>
<evidence type="ECO:0000256" key="6">
    <source>
        <dbReference type="ARBA" id="ARBA00022679"/>
    </source>
</evidence>
<dbReference type="InterPro" id="IPR015806">
    <property type="entry name" value="Pyrv_Knase_insert_dom_sf"/>
</dbReference>
<dbReference type="NCBIfam" id="NF004978">
    <property type="entry name" value="PRK06354.1"/>
    <property type="match status" value="1"/>
</dbReference>
<dbReference type="GO" id="GO:0030955">
    <property type="term" value="F:potassium ion binding"/>
    <property type="evidence" value="ECO:0007669"/>
    <property type="project" value="InterPro"/>
</dbReference>
<keyword evidence="10" id="KW-0067">ATP-binding</keyword>
<dbReference type="InterPro" id="IPR015813">
    <property type="entry name" value="Pyrv/PenolPyrv_kinase-like_dom"/>
</dbReference>
<dbReference type="Gene3D" id="3.20.20.60">
    <property type="entry name" value="Phosphoenolpyruvate-binding domains"/>
    <property type="match status" value="1"/>
</dbReference>
<keyword evidence="7" id="KW-0479">Metal-binding</keyword>
<evidence type="ECO:0000256" key="1">
    <source>
        <dbReference type="ARBA" id="ARBA00001946"/>
    </source>
</evidence>
<dbReference type="InterPro" id="IPR040442">
    <property type="entry name" value="Pyrv_kinase-like_dom_sf"/>
</dbReference>
<reference evidence="18 19" key="1">
    <citation type="journal article" date="2014" name="Genome Announc.">
        <title>Draft genome sequence of the pathogenic fungus Scedosporium apiospermum.</title>
        <authorList>
            <person name="Vandeputte P."/>
            <person name="Ghamrawi S."/>
            <person name="Rechenmann M."/>
            <person name="Iltis A."/>
            <person name="Giraud S."/>
            <person name="Fleury M."/>
            <person name="Thornton C."/>
            <person name="Delhaes L."/>
            <person name="Meyer W."/>
            <person name="Papon N."/>
            <person name="Bouchara J.P."/>
        </authorList>
    </citation>
    <scope>NUCLEOTIDE SEQUENCE [LARGE SCALE GENOMIC DNA]</scope>
    <source>
        <strain evidence="18 19">IHEM 14462</strain>
    </source>
</reference>
<evidence type="ECO:0000256" key="14">
    <source>
        <dbReference type="ARBA" id="ARBA00048152"/>
    </source>
</evidence>
<dbReference type="GO" id="GO:0000287">
    <property type="term" value="F:magnesium ion binding"/>
    <property type="evidence" value="ECO:0007669"/>
    <property type="project" value="InterPro"/>
</dbReference>
<dbReference type="NCBIfam" id="TIGR01064">
    <property type="entry name" value="pyruv_kin"/>
    <property type="match status" value="1"/>
</dbReference>
<dbReference type="EC" id="2.7.1.40" evidence="5 15"/>
<dbReference type="HOGENOM" id="CLU_015439_0_1_1"/>
<evidence type="ECO:0000256" key="15">
    <source>
        <dbReference type="RuleBase" id="RU000504"/>
    </source>
</evidence>
<keyword evidence="12 15" id="KW-0324">Glycolysis</keyword>
<dbReference type="GO" id="GO:0016301">
    <property type="term" value="F:kinase activity"/>
    <property type="evidence" value="ECO:0007669"/>
    <property type="project" value="UniProtKB-KW"/>
</dbReference>
<dbReference type="VEuPathDB" id="FungiDB:SAPIO_CDS6093"/>
<evidence type="ECO:0000256" key="11">
    <source>
        <dbReference type="ARBA" id="ARBA00022842"/>
    </source>
</evidence>
<dbReference type="Pfam" id="PF02887">
    <property type="entry name" value="PK_C"/>
    <property type="match status" value="1"/>
</dbReference>
<evidence type="ECO:0000256" key="10">
    <source>
        <dbReference type="ARBA" id="ARBA00022840"/>
    </source>
</evidence>
<dbReference type="PROSITE" id="PS00110">
    <property type="entry name" value="PYRUVATE_KINASE"/>
    <property type="match status" value="1"/>
</dbReference>
<dbReference type="EMBL" id="JOWA01000100">
    <property type="protein sequence ID" value="KEZ42239.1"/>
    <property type="molecule type" value="Genomic_DNA"/>
</dbReference>
<dbReference type="CDD" id="cd00288">
    <property type="entry name" value="Pyruvate_Kinase"/>
    <property type="match status" value="1"/>
</dbReference>
<evidence type="ECO:0000256" key="3">
    <source>
        <dbReference type="ARBA" id="ARBA00004997"/>
    </source>
</evidence>
<evidence type="ECO:0000256" key="9">
    <source>
        <dbReference type="ARBA" id="ARBA00022777"/>
    </source>
</evidence>
<evidence type="ECO:0000313" key="19">
    <source>
        <dbReference type="Proteomes" id="UP000028545"/>
    </source>
</evidence>
<gene>
    <name evidence="18" type="ORF">SAPIO_CDS6093</name>
</gene>
<dbReference type="Gene3D" id="2.40.33.10">
    <property type="entry name" value="PK beta-barrel domain-like"/>
    <property type="match status" value="1"/>
</dbReference>
<dbReference type="OrthoDB" id="108365at2759"/>
<comment type="pathway">
    <text evidence="3 15">Carbohydrate degradation; glycolysis; pyruvate from D-glyceraldehyde 3-phosphate: step 5/5.</text>
</comment>
<dbReference type="InterPro" id="IPR011037">
    <property type="entry name" value="Pyrv_Knase-like_insert_dom_sf"/>
</dbReference>
<dbReference type="GO" id="GO:0006950">
    <property type="term" value="P:response to stress"/>
    <property type="evidence" value="ECO:0007669"/>
    <property type="project" value="UniProtKB-ARBA"/>
</dbReference>
<sequence length="531" mass="58532">MAYTPSSIDYFRLDTVGKIRWLASLDPTFRHPKNFRRTGIVGTIGPRTNSVETLQALRAAGLNVVRLNFSHGHHEFHKSVIDNVRELQRIEAGRPLAIALDTKGPEIRTGVTIGDADIPISTGKVLTVTTDEKYSHRCTSDYIYVDYQNISKVIEPGRIIFIDDGALALEVLEIVDEKTLRVRTRNGGILSSRKGVNLPNTVVDLPALSEKDKEDLRFGVEQKVDMIFASFIRGADDIHQIRDALGEEGKHIHIIAKIENRQGLNACEEIIAAADGVMVARGDLGIEIPHGEVFVAQKKIISLCNIAGKPVICATQMLESMIKNPRPTRAEISDVGNAIIDGADCVMLSGETAKGDYPVDAVREMHETCQIAENTIQYVLHFEEMCNLVRRPVSPEESSAMNAVRTSLDVNAGAIIVLSATGETARLISKYRPNCPILMVTRDPPASRYSHLSRGILPFIYPNPSLSPIEDKWKTDADLRIKWAITEAQKMNILYETDSVVVVQGWRPGAGNTNMVRILSPEAEALALESA</sequence>
<dbReference type="InterPro" id="IPR036918">
    <property type="entry name" value="Pyrv_Knase_C_sf"/>
</dbReference>
<comment type="similarity">
    <text evidence="4 15">Belongs to the pyruvate kinase family.</text>
</comment>
<keyword evidence="11 15" id="KW-0460">Magnesium</keyword>
<dbReference type="GO" id="GO:0004743">
    <property type="term" value="F:pyruvate kinase activity"/>
    <property type="evidence" value="ECO:0007669"/>
    <property type="project" value="UniProtKB-EC"/>
</dbReference>
<dbReference type="Proteomes" id="UP000028545">
    <property type="component" value="Unassembled WGS sequence"/>
</dbReference>
<keyword evidence="6 15" id="KW-0808">Transferase</keyword>
<keyword evidence="8" id="KW-0547">Nucleotide-binding</keyword>
<comment type="cofactor">
    <cofactor evidence="2">
        <name>K(+)</name>
        <dbReference type="ChEBI" id="CHEBI:29103"/>
    </cofactor>
</comment>
<evidence type="ECO:0000259" key="17">
    <source>
        <dbReference type="Pfam" id="PF02887"/>
    </source>
</evidence>
<feature type="domain" description="Pyruvate kinase C-terminal" evidence="17">
    <location>
        <begin position="398"/>
        <end position="519"/>
    </location>
</feature>
<feature type="domain" description="Pyruvate kinase barrel" evidence="16">
    <location>
        <begin position="36"/>
        <end position="362"/>
    </location>
</feature>
<keyword evidence="13 18" id="KW-0670">Pyruvate</keyword>
<comment type="catalytic activity">
    <reaction evidence="14 15">
        <text>pyruvate + ATP = phosphoenolpyruvate + ADP + H(+)</text>
        <dbReference type="Rhea" id="RHEA:18157"/>
        <dbReference type="ChEBI" id="CHEBI:15361"/>
        <dbReference type="ChEBI" id="CHEBI:15378"/>
        <dbReference type="ChEBI" id="CHEBI:30616"/>
        <dbReference type="ChEBI" id="CHEBI:58702"/>
        <dbReference type="ChEBI" id="CHEBI:456216"/>
        <dbReference type="EC" id="2.7.1.40"/>
    </reaction>
</comment>
<dbReference type="InterPro" id="IPR001697">
    <property type="entry name" value="Pyr_Knase"/>
</dbReference>
<proteinExistence type="inferred from homology"/>
<dbReference type="GO" id="GO:0005524">
    <property type="term" value="F:ATP binding"/>
    <property type="evidence" value="ECO:0007669"/>
    <property type="project" value="UniProtKB-KW"/>
</dbReference>